<accession>A0A6J7M118</accession>
<organism evidence="1">
    <name type="scientific">freshwater metagenome</name>
    <dbReference type="NCBI Taxonomy" id="449393"/>
    <lineage>
        <taxon>unclassified sequences</taxon>
        <taxon>metagenomes</taxon>
        <taxon>ecological metagenomes</taxon>
    </lineage>
</organism>
<dbReference type="AlphaFoldDB" id="A0A6J7M118"/>
<gene>
    <name evidence="1" type="ORF">UFOPK3772_03458</name>
</gene>
<protein>
    <submittedName>
        <fullName evidence="1">Unannotated protein</fullName>
    </submittedName>
</protein>
<name>A0A6J7M118_9ZZZZ</name>
<sequence>MGACVALKAVYNRNGFFASAELWSPIMRMA</sequence>
<dbReference type="EMBL" id="CAFBNE010000209">
    <property type="protein sequence ID" value="CAB4971959.1"/>
    <property type="molecule type" value="Genomic_DNA"/>
</dbReference>
<evidence type="ECO:0000313" key="1">
    <source>
        <dbReference type="EMBL" id="CAB4971959.1"/>
    </source>
</evidence>
<reference evidence="1" key="1">
    <citation type="submission" date="2020-05" db="EMBL/GenBank/DDBJ databases">
        <authorList>
            <person name="Chiriac C."/>
            <person name="Salcher M."/>
            <person name="Ghai R."/>
            <person name="Kavagutti S V."/>
        </authorList>
    </citation>
    <scope>NUCLEOTIDE SEQUENCE</scope>
</reference>
<proteinExistence type="predicted"/>